<dbReference type="Gene3D" id="3.30.710.10">
    <property type="entry name" value="Potassium Channel Kv1.1, Chain A"/>
    <property type="match status" value="1"/>
</dbReference>
<dbReference type="EMBL" id="BQKI01000090">
    <property type="protein sequence ID" value="GJN36653.1"/>
    <property type="molecule type" value="Genomic_DNA"/>
</dbReference>
<evidence type="ECO:0000259" key="3">
    <source>
        <dbReference type="Pfam" id="PF00651"/>
    </source>
</evidence>
<gene>
    <name evidence="4" type="primary">gb25533</name>
    <name evidence="4" type="ORF">PR202_gb25533</name>
</gene>
<evidence type="ECO:0000256" key="1">
    <source>
        <dbReference type="ARBA" id="ARBA00004906"/>
    </source>
</evidence>
<dbReference type="AlphaFoldDB" id="A0AAV5FPH9"/>
<reference evidence="4" key="1">
    <citation type="journal article" date="2018" name="DNA Res.">
        <title>Multiple hybrid de novo genome assembly of finger millet, an orphan allotetraploid crop.</title>
        <authorList>
            <person name="Hatakeyama M."/>
            <person name="Aluri S."/>
            <person name="Balachadran M.T."/>
            <person name="Sivarajan S.R."/>
            <person name="Patrignani A."/>
            <person name="Gruter S."/>
            <person name="Poveda L."/>
            <person name="Shimizu-Inatsugi R."/>
            <person name="Baeten J."/>
            <person name="Francoijs K.J."/>
            <person name="Nataraja K.N."/>
            <person name="Reddy Y.A.N."/>
            <person name="Phadnis S."/>
            <person name="Ravikumar R.L."/>
            <person name="Schlapbach R."/>
            <person name="Sreeman S.M."/>
            <person name="Shimizu K.K."/>
        </authorList>
    </citation>
    <scope>NUCLEOTIDE SEQUENCE</scope>
</reference>
<sequence length="73" mass="8113">MSDQICTKDKTLHIEDMQSTVFKGLLHFMYNDSLPAMDDLNGDESDEMAKHPLVAADSPTKDHHRSATNHGGD</sequence>
<dbReference type="Proteomes" id="UP001054889">
    <property type="component" value="Unassembled WGS sequence"/>
</dbReference>
<dbReference type="Pfam" id="PF00651">
    <property type="entry name" value="BTB"/>
    <property type="match status" value="1"/>
</dbReference>
<reference evidence="4" key="2">
    <citation type="submission" date="2021-12" db="EMBL/GenBank/DDBJ databases">
        <title>Resequencing data analysis of finger millet.</title>
        <authorList>
            <person name="Hatakeyama M."/>
            <person name="Aluri S."/>
            <person name="Balachadran M.T."/>
            <person name="Sivarajan S.R."/>
            <person name="Poveda L."/>
            <person name="Shimizu-Inatsugi R."/>
            <person name="Schlapbach R."/>
            <person name="Sreeman S.M."/>
            <person name="Shimizu K.K."/>
        </authorList>
    </citation>
    <scope>NUCLEOTIDE SEQUENCE</scope>
</reference>
<dbReference type="InterPro" id="IPR000210">
    <property type="entry name" value="BTB/POZ_dom"/>
</dbReference>
<evidence type="ECO:0000313" key="5">
    <source>
        <dbReference type="Proteomes" id="UP001054889"/>
    </source>
</evidence>
<comment type="caution">
    <text evidence="4">The sequence shown here is derived from an EMBL/GenBank/DDBJ whole genome shotgun (WGS) entry which is preliminary data.</text>
</comment>
<proteinExistence type="predicted"/>
<feature type="region of interest" description="Disordered" evidence="2">
    <location>
        <begin position="39"/>
        <end position="73"/>
    </location>
</feature>
<organism evidence="4 5">
    <name type="scientific">Eleusine coracana subsp. coracana</name>
    <dbReference type="NCBI Taxonomy" id="191504"/>
    <lineage>
        <taxon>Eukaryota</taxon>
        <taxon>Viridiplantae</taxon>
        <taxon>Streptophyta</taxon>
        <taxon>Embryophyta</taxon>
        <taxon>Tracheophyta</taxon>
        <taxon>Spermatophyta</taxon>
        <taxon>Magnoliopsida</taxon>
        <taxon>Liliopsida</taxon>
        <taxon>Poales</taxon>
        <taxon>Poaceae</taxon>
        <taxon>PACMAD clade</taxon>
        <taxon>Chloridoideae</taxon>
        <taxon>Cynodonteae</taxon>
        <taxon>Eleusininae</taxon>
        <taxon>Eleusine</taxon>
    </lineage>
</organism>
<evidence type="ECO:0000256" key="2">
    <source>
        <dbReference type="SAM" id="MobiDB-lite"/>
    </source>
</evidence>
<feature type="domain" description="BTB" evidence="3">
    <location>
        <begin position="5"/>
        <end position="37"/>
    </location>
</feature>
<dbReference type="InterPro" id="IPR011333">
    <property type="entry name" value="SKP1/BTB/POZ_sf"/>
</dbReference>
<protein>
    <recommendedName>
        <fullName evidence="3">BTB domain-containing protein</fullName>
    </recommendedName>
</protein>
<comment type="pathway">
    <text evidence="1">Protein modification; protein ubiquitination.</text>
</comment>
<evidence type="ECO:0000313" key="4">
    <source>
        <dbReference type="EMBL" id="GJN36653.1"/>
    </source>
</evidence>
<accession>A0AAV5FPH9</accession>
<keyword evidence="5" id="KW-1185">Reference proteome</keyword>
<name>A0AAV5FPH9_ELECO</name>